<comment type="caution">
    <text evidence="8">The sequence shown here is derived from an EMBL/GenBank/DDBJ whole genome shotgun (WGS) entry which is preliminary data.</text>
</comment>
<gene>
    <name evidence="8" type="ORF">PEBR_05815</name>
</gene>
<sequence>MQGLAEMARASTAPPRRKSCAACVAAKRRCDLAVPSCSRCRHRDIVCKYPGRHSSSEAINSPIGTWQMEAPPALPISIQNPDFSSTIITDIIDPVDSDWNPMNGLQANVPLDPFRDLLISSNFELTMPRTKPLRPLSEIIASKLQFAVDVLKNAPSMMVLETQLPWCHSQLYKKYMPRAMQDAYSCCSLYMSRNETNTPVIMSLLDARTEDLLSTPQPTTLIELLARAHALLLYQIMRLFAGDVRSHATANALFGTLESTVVALYDNLYFPSPSESTELLPLSMDPIINFWEWWILQESARRTMLLTFYFIQIYKVLQGNPSTHCDGKLGITSHSWYLSAQLWNSQSAFDFAVAWAEKDHFVVRDLDFTAALANAQPDDVDLFGRMLMVTLLGIDGAKAWFYAKGAIM</sequence>
<evidence type="ECO:0000313" key="9">
    <source>
        <dbReference type="Proteomes" id="UP000190744"/>
    </source>
</evidence>
<dbReference type="InterPro" id="IPR001138">
    <property type="entry name" value="Zn2Cys6_DnaBD"/>
</dbReference>
<organism evidence="8 9">
    <name type="scientific">Penicillium brasilianum</name>
    <dbReference type="NCBI Taxonomy" id="104259"/>
    <lineage>
        <taxon>Eukaryota</taxon>
        <taxon>Fungi</taxon>
        <taxon>Dikarya</taxon>
        <taxon>Ascomycota</taxon>
        <taxon>Pezizomycotina</taxon>
        <taxon>Eurotiomycetes</taxon>
        <taxon>Eurotiomycetidae</taxon>
        <taxon>Eurotiales</taxon>
        <taxon>Aspergillaceae</taxon>
        <taxon>Penicillium</taxon>
    </lineage>
</organism>
<dbReference type="SMART" id="SM00066">
    <property type="entry name" value="GAL4"/>
    <property type="match status" value="1"/>
</dbReference>
<keyword evidence="1" id="KW-0479">Metal-binding</keyword>
<dbReference type="GO" id="GO:0008270">
    <property type="term" value="F:zinc ion binding"/>
    <property type="evidence" value="ECO:0007669"/>
    <property type="project" value="InterPro"/>
</dbReference>
<dbReference type="PROSITE" id="PS50048">
    <property type="entry name" value="ZN2_CY6_FUNGAL_2"/>
    <property type="match status" value="1"/>
</dbReference>
<dbReference type="PANTHER" id="PTHR47660">
    <property type="entry name" value="TRANSCRIPTION FACTOR WITH C2H2 AND ZN(2)-CYS(6) DNA BINDING DOMAIN (EUROFUNG)-RELATED-RELATED"/>
    <property type="match status" value="1"/>
</dbReference>
<evidence type="ECO:0000256" key="5">
    <source>
        <dbReference type="ARBA" id="ARBA00023163"/>
    </source>
</evidence>
<accession>A0A1S9RXC9</accession>
<dbReference type="CDD" id="cd00067">
    <property type="entry name" value="GAL4"/>
    <property type="match status" value="1"/>
</dbReference>
<protein>
    <submittedName>
        <fullName evidence="8">C6 finger domain protein</fullName>
    </submittedName>
</protein>
<evidence type="ECO:0000256" key="1">
    <source>
        <dbReference type="ARBA" id="ARBA00022723"/>
    </source>
</evidence>
<keyword evidence="6" id="KW-0539">Nucleus</keyword>
<keyword evidence="4" id="KW-0238">DNA-binding</keyword>
<keyword evidence="2" id="KW-0862">Zinc</keyword>
<evidence type="ECO:0000256" key="3">
    <source>
        <dbReference type="ARBA" id="ARBA00023015"/>
    </source>
</evidence>
<dbReference type="Proteomes" id="UP000190744">
    <property type="component" value="Unassembled WGS sequence"/>
</dbReference>
<evidence type="ECO:0000259" key="7">
    <source>
        <dbReference type="PROSITE" id="PS50048"/>
    </source>
</evidence>
<dbReference type="Gene3D" id="4.10.240.10">
    <property type="entry name" value="Zn(2)-C6 fungal-type DNA-binding domain"/>
    <property type="match status" value="1"/>
</dbReference>
<evidence type="ECO:0000313" key="8">
    <source>
        <dbReference type="EMBL" id="OOQ89981.1"/>
    </source>
</evidence>
<dbReference type="SUPFAM" id="SSF57701">
    <property type="entry name" value="Zn2/Cys6 DNA-binding domain"/>
    <property type="match status" value="1"/>
</dbReference>
<evidence type="ECO:0000256" key="2">
    <source>
        <dbReference type="ARBA" id="ARBA00022833"/>
    </source>
</evidence>
<evidence type="ECO:0000256" key="4">
    <source>
        <dbReference type="ARBA" id="ARBA00023125"/>
    </source>
</evidence>
<keyword evidence="5" id="KW-0804">Transcription</keyword>
<dbReference type="InterPro" id="IPR036864">
    <property type="entry name" value="Zn2-C6_fun-type_DNA-bd_sf"/>
</dbReference>
<name>A0A1S9RXC9_PENBI</name>
<dbReference type="AlphaFoldDB" id="A0A1S9RXC9"/>
<dbReference type="GO" id="GO:0003677">
    <property type="term" value="F:DNA binding"/>
    <property type="evidence" value="ECO:0007669"/>
    <property type="project" value="UniProtKB-KW"/>
</dbReference>
<proteinExistence type="predicted"/>
<reference evidence="9" key="1">
    <citation type="submission" date="2015-09" db="EMBL/GenBank/DDBJ databases">
        <authorList>
            <person name="Fill T.P."/>
            <person name="Baretta J.F."/>
            <person name="de Almeida L.G."/>
            <person name="Rocha M."/>
            <person name="de Souza D.H."/>
            <person name="Malavazi I."/>
            <person name="Cerdeira L.T."/>
            <person name="Hong H."/>
            <person name="Samborskyy M."/>
            <person name="de Vasconcelos A.T."/>
            <person name="Leadlay P."/>
            <person name="Rodrigues-Filho E."/>
        </authorList>
    </citation>
    <scope>NUCLEOTIDE SEQUENCE [LARGE SCALE GENOMIC DNA]</scope>
    <source>
        <strain evidence="9">LaBioMMi 136</strain>
    </source>
</reference>
<dbReference type="EMBL" id="LJBN01000100">
    <property type="protein sequence ID" value="OOQ89981.1"/>
    <property type="molecule type" value="Genomic_DNA"/>
</dbReference>
<keyword evidence="3" id="KW-0805">Transcription regulation</keyword>
<feature type="domain" description="Zn(2)-C6 fungal-type" evidence="7">
    <location>
        <begin position="19"/>
        <end position="49"/>
    </location>
</feature>
<evidence type="ECO:0000256" key="6">
    <source>
        <dbReference type="ARBA" id="ARBA00023242"/>
    </source>
</evidence>
<dbReference type="GO" id="GO:0000981">
    <property type="term" value="F:DNA-binding transcription factor activity, RNA polymerase II-specific"/>
    <property type="evidence" value="ECO:0007669"/>
    <property type="project" value="InterPro"/>
</dbReference>